<gene>
    <name evidence="1" type="ORF">PHPALM_19635</name>
</gene>
<sequence length="198" mass="22491">MADSASRALTEPHSSRWTNFSSCWSQDLVPMGCRKLYTSSRNTSVPFIGLALSTTVFQHMVTVDTTMFLDSISRVTTRRSTKTLLSTRAFRNVLLENWVDSGTSASTVQSKLSHISWHHRRTFGYNVGLMPGHQLAITGMRRSDPPNNPKFPVTSEILKCLHNSLNFKRTQHRVLWGGLRCWVSSFYSEDQSIMPYTI</sequence>
<dbReference type="Proteomes" id="UP000237271">
    <property type="component" value="Unassembled WGS sequence"/>
</dbReference>
<reference evidence="1 2" key="1">
    <citation type="journal article" date="2017" name="Genome Biol. Evol.">
        <title>Phytophthora megakarya and P. palmivora, closely related causal agents of cacao black pod rot, underwent increases in genome sizes and gene numbers by different mechanisms.</title>
        <authorList>
            <person name="Ali S.S."/>
            <person name="Shao J."/>
            <person name="Lary D.J."/>
            <person name="Kronmiller B."/>
            <person name="Shen D."/>
            <person name="Strem M.D."/>
            <person name="Amoako-Attah I."/>
            <person name="Akrofi A.Y."/>
            <person name="Begoude B.A."/>
            <person name="Ten Hoopen G.M."/>
            <person name="Coulibaly K."/>
            <person name="Kebe B.I."/>
            <person name="Melnick R.L."/>
            <person name="Guiltinan M.J."/>
            <person name="Tyler B.M."/>
            <person name="Meinhardt L.W."/>
            <person name="Bailey B.A."/>
        </authorList>
    </citation>
    <scope>NUCLEOTIDE SEQUENCE [LARGE SCALE GENOMIC DNA]</scope>
    <source>
        <strain evidence="2">sbr112.9</strain>
    </source>
</reference>
<name>A0A2P4XGY0_9STRA</name>
<protein>
    <submittedName>
        <fullName evidence="1">Uncharacterized protein</fullName>
    </submittedName>
</protein>
<keyword evidence="2" id="KW-1185">Reference proteome</keyword>
<evidence type="ECO:0000313" key="1">
    <source>
        <dbReference type="EMBL" id="POM64806.1"/>
    </source>
</evidence>
<comment type="caution">
    <text evidence="1">The sequence shown here is derived from an EMBL/GenBank/DDBJ whole genome shotgun (WGS) entry which is preliminary data.</text>
</comment>
<dbReference type="AlphaFoldDB" id="A0A2P4XGY0"/>
<evidence type="ECO:0000313" key="2">
    <source>
        <dbReference type="Proteomes" id="UP000237271"/>
    </source>
</evidence>
<accession>A0A2P4XGY0</accession>
<organism evidence="1 2">
    <name type="scientific">Phytophthora palmivora</name>
    <dbReference type="NCBI Taxonomy" id="4796"/>
    <lineage>
        <taxon>Eukaryota</taxon>
        <taxon>Sar</taxon>
        <taxon>Stramenopiles</taxon>
        <taxon>Oomycota</taxon>
        <taxon>Peronosporomycetes</taxon>
        <taxon>Peronosporales</taxon>
        <taxon>Peronosporaceae</taxon>
        <taxon>Phytophthora</taxon>
    </lineage>
</organism>
<dbReference type="EMBL" id="NCKW01011052">
    <property type="protein sequence ID" value="POM64806.1"/>
    <property type="molecule type" value="Genomic_DNA"/>
</dbReference>
<proteinExistence type="predicted"/>